<reference evidence="1 2" key="1">
    <citation type="submission" date="2016-10" db="EMBL/GenBank/DDBJ databases">
        <authorList>
            <person name="de Groot N.N."/>
        </authorList>
    </citation>
    <scope>NUCLEOTIDE SEQUENCE [LARGE SCALE GENOMIC DNA]</scope>
    <source>
        <strain evidence="1 2">CGMCC 1.3430</strain>
    </source>
</reference>
<dbReference type="InterPro" id="IPR007833">
    <property type="entry name" value="Capsule_polysaccharide_synth"/>
</dbReference>
<keyword evidence="2" id="KW-1185">Reference proteome</keyword>
<dbReference type="GO" id="GO:0000271">
    <property type="term" value="P:polysaccharide biosynthetic process"/>
    <property type="evidence" value="ECO:0007669"/>
    <property type="project" value="InterPro"/>
</dbReference>
<dbReference type="CDD" id="cd16439">
    <property type="entry name" value="beta_Kdo_transferase_KpsC_2"/>
    <property type="match status" value="1"/>
</dbReference>
<evidence type="ECO:0000313" key="1">
    <source>
        <dbReference type="EMBL" id="SEA28802.1"/>
    </source>
</evidence>
<dbReference type="CDD" id="cd16440">
    <property type="entry name" value="beta_Kdo_transferase_KpsC_1"/>
    <property type="match status" value="1"/>
</dbReference>
<evidence type="ECO:0000313" key="2">
    <source>
        <dbReference type="Proteomes" id="UP000198773"/>
    </source>
</evidence>
<proteinExistence type="predicted"/>
<gene>
    <name evidence="1" type="ORF">SAMN04488051_102421</name>
</gene>
<dbReference type="AlphaFoldDB" id="A0A1H3ZZU5"/>
<dbReference type="STRING" id="152573.SAMN04488051_102421"/>
<name>A0A1H3ZZU5_ALKAM</name>
<protein>
    <submittedName>
        <fullName evidence="1">Capsular polysaccharide export protein</fullName>
    </submittedName>
</protein>
<dbReference type="Proteomes" id="UP000198773">
    <property type="component" value="Unassembled WGS sequence"/>
</dbReference>
<dbReference type="Pfam" id="PF05159">
    <property type="entry name" value="Capsule_synth"/>
    <property type="match status" value="4"/>
</dbReference>
<dbReference type="EMBL" id="FNRM01000002">
    <property type="protein sequence ID" value="SEA28802.1"/>
    <property type="molecule type" value="Genomic_DNA"/>
</dbReference>
<sequence>MPAFSVEQLSAKSRLLTLSPVLAKLPYLSQFLQGAAVHRTGRLHVRSVSADAVLVWGKKPSAVKGERYAVRHKLPIMRLEDGFLRSLGLGLHSPPYSVVLDDEGIYYDASGPSRLERLIQQPLSKTQAKRASALMHAWQQGRVSKYNHNRDLLKLPAVPFVLVVDQTYGDASIRFGLADAERFWQMLDAALRQYPNHPIVLKVHPDVLTGKKRGHFDALEQRLSATDRARVQLLAEDAHPASLLQAATAVFCVTSQMGFEALLWQKPVYTFGMPFYAGWGLTVDAMPAPKRRCAISLQQLIHAALIDYPRYLDPETSQACEVETLLDWLALQRAQRERFPRSLQALRMPRWKKPVLRQFLQGSQLSFIAQAAERDANQPLVVWGVKSSQQLAAPLLHVEDGFIRSVGLGADLIRPASWVLDDEGIYYDATRPSALETMLREQDFSAGLQARAQQLIAILLQSKVTKYNQGQSCWQRPDGQLRVILIPGQVESDASIQLGSPVLKTNLALIEAVRAANPDAWLVYKPHPDVQAGLRVAGSAEQQAGMVCNEVVLAEDMAHLLTQVDEVHTLTSLTGFEALLRQRKVVCYGQPFYAGWGLTEDKYPPARRGRQRSLAELVAAALILYPCYLSHRTDAYATPELVIAQMQQQRQQRGDAAPWWRVLLRKLISLNKF</sequence>
<dbReference type="RefSeq" id="WP_245785625.1">
    <property type="nucleotide sequence ID" value="NZ_FNRM01000002.1"/>
</dbReference>
<organism evidence="1 2">
    <name type="scientific">Alkalimonas amylolytica</name>
    <dbReference type="NCBI Taxonomy" id="152573"/>
    <lineage>
        <taxon>Bacteria</taxon>
        <taxon>Pseudomonadati</taxon>
        <taxon>Pseudomonadota</taxon>
        <taxon>Gammaproteobacteria</taxon>
        <taxon>Alkalimonas</taxon>
    </lineage>
</organism>
<dbReference type="GO" id="GO:0015774">
    <property type="term" value="P:polysaccharide transport"/>
    <property type="evidence" value="ECO:0007669"/>
    <property type="project" value="InterPro"/>
</dbReference>
<accession>A0A1H3ZZU5</accession>